<accession>A0A430AR39</accession>
<evidence type="ECO:0000256" key="6">
    <source>
        <dbReference type="HAMAP-Rule" id="MF_00122"/>
    </source>
</evidence>
<comment type="catalytic activity">
    <reaction evidence="4 6">
        <text>L-aspartyl-tRNA(Asn) + L-glutamine + ATP + H2O = L-asparaginyl-tRNA(Asn) + L-glutamate + ADP + phosphate + 2 H(+)</text>
        <dbReference type="Rhea" id="RHEA:14513"/>
        <dbReference type="Rhea" id="RHEA-COMP:9674"/>
        <dbReference type="Rhea" id="RHEA-COMP:9677"/>
        <dbReference type="ChEBI" id="CHEBI:15377"/>
        <dbReference type="ChEBI" id="CHEBI:15378"/>
        <dbReference type="ChEBI" id="CHEBI:29985"/>
        <dbReference type="ChEBI" id="CHEBI:30616"/>
        <dbReference type="ChEBI" id="CHEBI:43474"/>
        <dbReference type="ChEBI" id="CHEBI:58359"/>
        <dbReference type="ChEBI" id="CHEBI:78515"/>
        <dbReference type="ChEBI" id="CHEBI:78516"/>
        <dbReference type="ChEBI" id="CHEBI:456216"/>
    </reaction>
</comment>
<dbReference type="GO" id="GO:0006412">
    <property type="term" value="P:translation"/>
    <property type="evidence" value="ECO:0007669"/>
    <property type="project" value="UniProtKB-UniRule"/>
</dbReference>
<comment type="subunit">
    <text evidence="2 6">Heterotrimer of A, B and C subunits.</text>
</comment>
<dbReference type="EC" id="6.3.5.-" evidence="6"/>
<dbReference type="Gene3D" id="1.10.20.60">
    <property type="entry name" value="Glu-tRNAGln amidotransferase C subunit, N-terminal domain"/>
    <property type="match status" value="1"/>
</dbReference>
<dbReference type="PANTHER" id="PTHR15004:SF0">
    <property type="entry name" value="GLUTAMYL-TRNA(GLN) AMIDOTRANSFERASE SUBUNIT C, MITOCHONDRIAL"/>
    <property type="match status" value="1"/>
</dbReference>
<dbReference type="SUPFAM" id="SSF141000">
    <property type="entry name" value="Glu-tRNAGln amidotransferase C subunit"/>
    <property type="match status" value="1"/>
</dbReference>
<evidence type="ECO:0000256" key="2">
    <source>
        <dbReference type="ARBA" id="ARBA00011123"/>
    </source>
</evidence>
<dbReference type="GO" id="GO:0005524">
    <property type="term" value="F:ATP binding"/>
    <property type="evidence" value="ECO:0007669"/>
    <property type="project" value="UniProtKB-KW"/>
</dbReference>
<protein>
    <recommendedName>
        <fullName evidence="6">Aspartyl/glutamyl-tRNA(Asn/Gln) amidotransferase subunit C</fullName>
        <shortName evidence="6">Asp/Glu-ADT subunit C</shortName>
        <ecNumber evidence="6">6.3.5.-</ecNumber>
    </recommendedName>
</protein>
<sequence length="101" mass="11151">MPINAEEVKKVANLSKLAITEEEIGMFTRQMVDIIQMVELLDEVDTEGVPVTFTVAHDHTVLREDIAVQANLTEELLKQVPETEDGYIKVPAIMDNGEAGA</sequence>
<comment type="catalytic activity">
    <reaction evidence="5 6">
        <text>L-glutamyl-tRNA(Gln) + L-glutamine + ATP + H2O = L-glutaminyl-tRNA(Gln) + L-glutamate + ADP + phosphate + H(+)</text>
        <dbReference type="Rhea" id="RHEA:17521"/>
        <dbReference type="Rhea" id="RHEA-COMP:9681"/>
        <dbReference type="Rhea" id="RHEA-COMP:9684"/>
        <dbReference type="ChEBI" id="CHEBI:15377"/>
        <dbReference type="ChEBI" id="CHEBI:15378"/>
        <dbReference type="ChEBI" id="CHEBI:29985"/>
        <dbReference type="ChEBI" id="CHEBI:30616"/>
        <dbReference type="ChEBI" id="CHEBI:43474"/>
        <dbReference type="ChEBI" id="CHEBI:58359"/>
        <dbReference type="ChEBI" id="CHEBI:78520"/>
        <dbReference type="ChEBI" id="CHEBI:78521"/>
        <dbReference type="ChEBI" id="CHEBI:456216"/>
    </reaction>
</comment>
<dbReference type="RefSeq" id="WP_126809504.1">
    <property type="nucleotide sequence ID" value="NZ_NGKA01000014.1"/>
</dbReference>
<comment type="function">
    <text evidence="3 6">Allows the formation of correctly charged Asn-tRNA(Asn) or Gln-tRNA(Gln) through the transamidation of misacylated Asp-tRNA(Asn) or Glu-tRNA(Gln) in organisms which lack either or both of asparaginyl-tRNA or glutaminyl-tRNA synthetases. The reaction takes place in the presence of glutamine and ATP through an activated phospho-Asp-tRNA(Asn) or phospho-Glu-tRNA(Gln).</text>
</comment>
<organism evidence="7 8">
    <name type="scientific">Vagococcus elongatus</name>
    <dbReference type="NCBI Taxonomy" id="180344"/>
    <lineage>
        <taxon>Bacteria</taxon>
        <taxon>Bacillati</taxon>
        <taxon>Bacillota</taxon>
        <taxon>Bacilli</taxon>
        <taxon>Lactobacillales</taxon>
        <taxon>Enterococcaceae</taxon>
        <taxon>Vagococcus</taxon>
    </lineage>
</organism>
<dbReference type="OrthoDB" id="9813938at2"/>
<evidence type="ECO:0000256" key="4">
    <source>
        <dbReference type="ARBA" id="ARBA00047380"/>
    </source>
</evidence>
<dbReference type="PANTHER" id="PTHR15004">
    <property type="entry name" value="GLUTAMYL-TRNA(GLN) AMIDOTRANSFERASE SUBUNIT C, MITOCHONDRIAL"/>
    <property type="match status" value="1"/>
</dbReference>
<reference evidence="7 8" key="1">
    <citation type="submission" date="2017-05" db="EMBL/GenBank/DDBJ databases">
        <title>Vagococcus spp. assemblies.</title>
        <authorList>
            <person name="Gulvik C.A."/>
        </authorList>
    </citation>
    <scope>NUCLEOTIDE SEQUENCE [LARGE SCALE GENOMIC DNA]</scope>
    <source>
        <strain evidence="7 8">CCUG 51432</strain>
    </source>
</reference>
<keyword evidence="6" id="KW-0648">Protein biosynthesis</keyword>
<keyword evidence="6" id="KW-0547">Nucleotide-binding</keyword>
<evidence type="ECO:0000256" key="1">
    <source>
        <dbReference type="ARBA" id="ARBA00010757"/>
    </source>
</evidence>
<evidence type="ECO:0000313" key="8">
    <source>
        <dbReference type="Proteomes" id="UP000287605"/>
    </source>
</evidence>
<comment type="caution">
    <text evidence="7">The sequence shown here is derived from an EMBL/GenBank/DDBJ whole genome shotgun (WGS) entry which is preliminary data.</text>
</comment>
<keyword evidence="8" id="KW-1185">Reference proteome</keyword>
<dbReference type="GO" id="GO:0050567">
    <property type="term" value="F:glutaminyl-tRNA synthase (glutamine-hydrolyzing) activity"/>
    <property type="evidence" value="ECO:0007669"/>
    <property type="project" value="UniProtKB-UniRule"/>
</dbReference>
<keyword evidence="6" id="KW-0067">ATP-binding</keyword>
<keyword evidence="7" id="KW-0808">Transferase</keyword>
<name>A0A430AR39_9ENTE</name>
<comment type="similarity">
    <text evidence="1 6">Belongs to the GatC family.</text>
</comment>
<dbReference type="InterPro" id="IPR003837">
    <property type="entry name" value="GatC"/>
</dbReference>
<dbReference type="GO" id="GO:0006450">
    <property type="term" value="P:regulation of translational fidelity"/>
    <property type="evidence" value="ECO:0007669"/>
    <property type="project" value="InterPro"/>
</dbReference>
<dbReference type="NCBIfam" id="TIGR00135">
    <property type="entry name" value="gatC"/>
    <property type="match status" value="1"/>
</dbReference>
<dbReference type="GO" id="GO:0050566">
    <property type="term" value="F:asparaginyl-tRNA synthase (glutamine-hydrolyzing) activity"/>
    <property type="evidence" value="ECO:0007669"/>
    <property type="project" value="RHEA"/>
</dbReference>
<gene>
    <name evidence="6" type="primary">gatC</name>
    <name evidence="7" type="ORF">CBF29_09545</name>
</gene>
<evidence type="ECO:0000256" key="5">
    <source>
        <dbReference type="ARBA" id="ARBA00047913"/>
    </source>
</evidence>
<dbReference type="GO" id="GO:0016740">
    <property type="term" value="F:transferase activity"/>
    <property type="evidence" value="ECO:0007669"/>
    <property type="project" value="UniProtKB-KW"/>
</dbReference>
<dbReference type="HAMAP" id="MF_00122">
    <property type="entry name" value="GatC"/>
    <property type="match status" value="1"/>
</dbReference>
<evidence type="ECO:0000313" key="7">
    <source>
        <dbReference type="EMBL" id="RSU10526.1"/>
    </source>
</evidence>
<dbReference type="Proteomes" id="UP000287605">
    <property type="component" value="Unassembled WGS sequence"/>
</dbReference>
<dbReference type="AlphaFoldDB" id="A0A430AR39"/>
<proteinExistence type="inferred from homology"/>
<dbReference type="InterPro" id="IPR036113">
    <property type="entry name" value="Asp/Glu-ADT_sf_sub_c"/>
</dbReference>
<dbReference type="Pfam" id="PF02686">
    <property type="entry name" value="GatC"/>
    <property type="match status" value="1"/>
</dbReference>
<keyword evidence="6" id="KW-0436">Ligase</keyword>
<dbReference type="GO" id="GO:0070681">
    <property type="term" value="P:glutaminyl-tRNAGln biosynthesis via transamidation"/>
    <property type="evidence" value="ECO:0007669"/>
    <property type="project" value="TreeGrafter"/>
</dbReference>
<evidence type="ECO:0000256" key="3">
    <source>
        <dbReference type="ARBA" id="ARBA00024799"/>
    </source>
</evidence>
<dbReference type="EMBL" id="NGKA01000014">
    <property type="protein sequence ID" value="RSU10526.1"/>
    <property type="molecule type" value="Genomic_DNA"/>
</dbReference>